<accession>A0ABU7H043</accession>
<reference evidence="19 20" key="1">
    <citation type="submission" date="2024-01" db="EMBL/GenBank/DDBJ databases">
        <title>Pedobacter sp. nov., isolated from oil-contaminated soil.</title>
        <authorList>
            <person name="Le N.T.T."/>
        </authorList>
    </citation>
    <scope>NUCLEOTIDE SEQUENCE [LARGE SCALE GENOMIC DNA]</scope>
    <source>
        <strain evidence="19 20">VNH31</strain>
    </source>
</reference>
<evidence type="ECO:0000259" key="17">
    <source>
        <dbReference type="Pfam" id="PF10531"/>
    </source>
</evidence>
<feature type="domain" description="Soluble ligand binding" evidence="17">
    <location>
        <begin position="321"/>
        <end position="364"/>
    </location>
</feature>
<feature type="domain" description="SLBB" evidence="18">
    <location>
        <begin position="237"/>
        <end position="314"/>
    </location>
</feature>
<evidence type="ECO:0000256" key="15">
    <source>
        <dbReference type="SAM" id="SignalP"/>
    </source>
</evidence>
<evidence type="ECO:0000313" key="20">
    <source>
        <dbReference type="Proteomes" id="UP001337681"/>
    </source>
</evidence>
<dbReference type="RefSeq" id="WP_330145603.1">
    <property type="nucleotide sequence ID" value="NZ_JAZDQU010000001.1"/>
</dbReference>
<keyword evidence="14" id="KW-0449">Lipoprotein</keyword>
<name>A0ABU7H043_9SPHI</name>
<dbReference type="Pfam" id="PF02563">
    <property type="entry name" value="Poly_export"/>
    <property type="match status" value="1"/>
</dbReference>
<gene>
    <name evidence="19" type="ORF">VRU49_04560</name>
</gene>
<evidence type="ECO:0000256" key="12">
    <source>
        <dbReference type="ARBA" id="ARBA00023139"/>
    </source>
</evidence>
<feature type="signal peptide" evidence="15">
    <location>
        <begin position="1"/>
        <end position="22"/>
    </location>
</feature>
<evidence type="ECO:0000256" key="1">
    <source>
        <dbReference type="ARBA" id="ARBA00004571"/>
    </source>
</evidence>
<keyword evidence="13" id="KW-0998">Cell outer membrane</keyword>
<evidence type="ECO:0000256" key="9">
    <source>
        <dbReference type="ARBA" id="ARBA00023065"/>
    </source>
</evidence>
<keyword evidence="4" id="KW-1134">Transmembrane beta strand</keyword>
<keyword evidence="12" id="KW-0564">Palmitate</keyword>
<dbReference type="PANTHER" id="PTHR33619:SF3">
    <property type="entry name" value="POLYSACCHARIDE EXPORT PROTEIN GFCE-RELATED"/>
    <property type="match status" value="1"/>
</dbReference>
<evidence type="ECO:0000256" key="5">
    <source>
        <dbReference type="ARBA" id="ARBA00022597"/>
    </source>
</evidence>
<feature type="domain" description="Polysaccharide export protein N-terminal" evidence="16">
    <location>
        <begin position="151"/>
        <end position="216"/>
    </location>
</feature>
<keyword evidence="5" id="KW-0762">Sugar transport</keyword>
<feature type="domain" description="Soluble ligand binding" evidence="17">
    <location>
        <begin position="593"/>
        <end position="637"/>
    </location>
</feature>
<keyword evidence="10" id="KW-0626">Porin</keyword>
<dbReference type="InterPro" id="IPR054765">
    <property type="entry name" value="SLBB_dom"/>
</dbReference>
<comment type="subcellular location">
    <subcellularLocation>
        <location evidence="1">Cell outer membrane</location>
        <topology evidence="1">Multi-pass membrane protein</topology>
    </subcellularLocation>
</comment>
<keyword evidence="7 15" id="KW-0732">Signal</keyword>
<dbReference type="PANTHER" id="PTHR33619">
    <property type="entry name" value="POLYSACCHARIDE EXPORT PROTEIN GFCE-RELATED"/>
    <property type="match status" value="1"/>
</dbReference>
<dbReference type="Gene3D" id="3.10.560.10">
    <property type="entry name" value="Outer membrane lipoprotein wza domain like"/>
    <property type="match status" value="6"/>
</dbReference>
<keyword evidence="11" id="KW-0472">Membrane</keyword>
<comment type="similarity">
    <text evidence="2">Belongs to the BexD/CtrA/VexA family.</text>
</comment>
<evidence type="ECO:0000256" key="14">
    <source>
        <dbReference type="ARBA" id="ARBA00023288"/>
    </source>
</evidence>
<comment type="caution">
    <text evidence="19">The sequence shown here is derived from an EMBL/GenBank/DDBJ whole genome shotgun (WGS) entry which is preliminary data.</text>
</comment>
<evidence type="ECO:0000256" key="8">
    <source>
        <dbReference type="ARBA" id="ARBA00023047"/>
    </source>
</evidence>
<evidence type="ECO:0000259" key="16">
    <source>
        <dbReference type="Pfam" id="PF02563"/>
    </source>
</evidence>
<dbReference type="Pfam" id="PF10531">
    <property type="entry name" value="SLBB"/>
    <property type="match status" value="4"/>
</dbReference>
<keyword evidence="9" id="KW-0406">Ion transport</keyword>
<keyword evidence="3" id="KW-0813">Transport</keyword>
<dbReference type="InterPro" id="IPR049712">
    <property type="entry name" value="Poly_export"/>
</dbReference>
<dbReference type="Pfam" id="PF22461">
    <property type="entry name" value="SLBB_2"/>
    <property type="match status" value="1"/>
</dbReference>
<evidence type="ECO:0000313" key="19">
    <source>
        <dbReference type="EMBL" id="MEE1884690.1"/>
    </source>
</evidence>
<dbReference type="Gene3D" id="3.30.1950.10">
    <property type="entry name" value="wza like domain"/>
    <property type="match status" value="1"/>
</dbReference>
<evidence type="ECO:0000256" key="4">
    <source>
        <dbReference type="ARBA" id="ARBA00022452"/>
    </source>
</evidence>
<evidence type="ECO:0000256" key="2">
    <source>
        <dbReference type="ARBA" id="ARBA00009450"/>
    </source>
</evidence>
<keyword evidence="20" id="KW-1185">Reference proteome</keyword>
<dbReference type="EMBL" id="JAZDQU010000001">
    <property type="protein sequence ID" value="MEE1884690.1"/>
    <property type="molecule type" value="Genomic_DNA"/>
</dbReference>
<evidence type="ECO:0000256" key="3">
    <source>
        <dbReference type="ARBA" id="ARBA00022448"/>
    </source>
</evidence>
<evidence type="ECO:0000256" key="10">
    <source>
        <dbReference type="ARBA" id="ARBA00023114"/>
    </source>
</evidence>
<evidence type="ECO:0000259" key="18">
    <source>
        <dbReference type="Pfam" id="PF22461"/>
    </source>
</evidence>
<dbReference type="InterPro" id="IPR019554">
    <property type="entry name" value="Soluble_ligand-bd"/>
</dbReference>
<feature type="domain" description="Soluble ligand binding" evidence="17">
    <location>
        <begin position="494"/>
        <end position="541"/>
    </location>
</feature>
<keyword evidence="6" id="KW-0812">Transmembrane</keyword>
<evidence type="ECO:0000256" key="6">
    <source>
        <dbReference type="ARBA" id="ARBA00022692"/>
    </source>
</evidence>
<dbReference type="Proteomes" id="UP001337681">
    <property type="component" value="Unassembled WGS sequence"/>
</dbReference>
<evidence type="ECO:0000256" key="7">
    <source>
        <dbReference type="ARBA" id="ARBA00022729"/>
    </source>
</evidence>
<sequence length="809" mass="89819">MYKRKIFLVLSLIFSFFATNLAAQEVKQITDLSKVKVAELSDATIRNFIKEVDGAKLSNKRIEEVALSRGMTASEVKLLIERIEKIRKEDKKTLDYDERRISVTDSVAFPLDSVRLTENLLKGLKSKIFGLDFFKSKNNLEKKFETSSLMPAPKSYILGPGDELIIDVYGNSISNTTQKIDKDGNINVKYAGLVNLTGLTLEAATARLKQKLSSIYPDLSSGGTKLNVTVGSMRSIKIMITGEVEEPGSYLIPSVASVFNAIIEAKGPTENGSFRNVQVVRGGRVVAEVDLYDFLITGVSTKNVRLEDQDIIHVPYYLNRVEVSGEVKRPGIYELLPGENLNKLFYFAGDFTELAYKARVKVLKNTDVERKIVDVSSDKYNNYIVSSGDKVFVDEILDRFENRVKIEGAVFRPDEYELVPGLTLSKLIANAQGLKEDAFRERGYILRLQSNQEFQSIAFDLNAILSGKAADIPLMREDIVTIRSIFDLRENYTIKVDGEVQAPGQFKFGEGMTVEDAILMAGGFKSSATSNRVEISRRVKNSDVLSKEAIISEVFTVDVDPSLKNSANSIVLQPFDIVAVRPSTSFSTQKQIEIKGEVLYPGIFTLEHKNERITDLLKRAGGFTALAYVEGASLKRPGPRRGNLINNEKQKNPFDVLTNTNDNEIKSNEYVGINLSKIMANPGSANDLFLEEGDILEIPKQLQTVKISGEVLSPVTVLFEPHKGFKSYVNGAGGITDYSKLKRGYVKYANGSVKSTKSYLLFRSYPNIKPGAEIIIPKGNPRKPISITEIVGITSSLLTLILLFNQVSK</sequence>
<dbReference type="InterPro" id="IPR003715">
    <property type="entry name" value="Poly_export_N"/>
</dbReference>
<evidence type="ECO:0000256" key="11">
    <source>
        <dbReference type="ARBA" id="ARBA00023136"/>
    </source>
</evidence>
<keyword evidence="8" id="KW-0625">Polysaccharide transport</keyword>
<proteinExistence type="inferred from homology"/>
<feature type="chain" id="PRO_5046001801" evidence="15">
    <location>
        <begin position="23"/>
        <end position="809"/>
    </location>
</feature>
<protein>
    <submittedName>
        <fullName evidence="19">SLBB domain-containing protein</fullName>
    </submittedName>
</protein>
<organism evidence="19 20">
    <name type="scientific">Pedobacter flavus</name>
    <dbReference type="NCBI Taxonomy" id="3113906"/>
    <lineage>
        <taxon>Bacteria</taxon>
        <taxon>Pseudomonadati</taxon>
        <taxon>Bacteroidota</taxon>
        <taxon>Sphingobacteriia</taxon>
        <taxon>Sphingobacteriales</taxon>
        <taxon>Sphingobacteriaceae</taxon>
        <taxon>Pedobacter</taxon>
    </lineage>
</organism>
<evidence type="ECO:0000256" key="13">
    <source>
        <dbReference type="ARBA" id="ARBA00023237"/>
    </source>
</evidence>
<feature type="domain" description="Soluble ligand binding" evidence="17">
    <location>
        <begin position="404"/>
        <end position="447"/>
    </location>
</feature>